<dbReference type="AlphaFoldDB" id="A0A0P1GU70"/>
<dbReference type="GO" id="GO:0042597">
    <property type="term" value="C:periplasmic space"/>
    <property type="evidence" value="ECO:0007669"/>
    <property type="project" value="UniProtKB-SubCell"/>
</dbReference>
<dbReference type="EMBL" id="CYSD01000020">
    <property type="protein sequence ID" value="CUH77619.1"/>
    <property type="molecule type" value="Genomic_DNA"/>
</dbReference>
<evidence type="ECO:0000313" key="4">
    <source>
        <dbReference type="EMBL" id="CUH77619.1"/>
    </source>
</evidence>
<dbReference type="SUPFAM" id="SSF53850">
    <property type="entry name" value="Periplasmic binding protein-like II"/>
    <property type="match status" value="1"/>
</dbReference>
<feature type="signal peptide" evidence="3">
    <location>
        <begin position="1"/>
        <end position="24"/>
    </location>
</feature>
<dbReference type="InterPro" id="IPR050490">
    <property type="entry name" value="Bact_solute-bd_prot1"/>
</dbReference>
<gene>
    <name evidence="4" type="ORF">TRM7557_01465</name>
</gene>
<protein>
    <submittedName>
        <fullName evidence="4">Maltose-binding periplasmic proteins/domains</fullName>
    </submittedName>
</protein>
<dbReference type="InterPro" id="IPR006059">
    <property type="entry name" value="SBP"/>
</dbReference>
<dbReference type="Proteomes" id="UP000052022">
    <property type="component" value="Unassembled WGS sequence"/>
</dbReference>
<organism evidence="4 5">
    <name type="scientific">Tritonibacter multivorans</name>
    <dbReference type="NCBI Taxonomy" id="928856"/>
    <lineage>
        <taxon>Bacteria</taxon>
        <taxon>Pseudomonadati</taxon>
        <taxon>Pseudomonadota</taxon>
        <taxon>Alphaproteobacteria</taxon>
        <taxon>Rhodobacterales</taxon>
        <taxon>Paracoccaceae</taxon>
        <taxon>Tritonibacter</taxon>
    </lineage>
</organism>
<dbReference type="PANTHER" id="PTHR43649">
    <property type="entry name" value="ARABINOSE-BINDING PROTEIN-RELATED"/>
    <property type="match status" value="1"/>
</dbReference>
<keyword evidence="5" id="KW-1185">Reference proteome</keyword>
<keyword evidence="3" id="KW-0732">Signal</keyword>
<sequence length="421" mass="44965">MQMKTLTTPAVALTLSALAQTATADEIDFLCYQDGTECDVIAELSARFTEETGHVVNTNIVSYEVIRDQLLKQLQAGDTVPDLARVTDLGGMAPYFLDIAPYVDSAYYEANFAATLPWMRPAGDTAGIYGWPGMGATGPFVNLTMFEDAGVDVPEAGATWDDWVTALTEVKDTLGLDAAFALDRTAHRWAGPAFSFGAKFMDDTGEPILVDDGFRTIAELFIDWHKSGFMPVEGWPAGAGTSFRNAAPLFLNGQVAMHFGGSWLINSYDSNITDFDWKAVPVPCGEGGCGAMVGGPAVAGFKSTDHPEAVAKFIDFMAREDIGAEYHAKTQSIPAHAGLQQTGIEYQGASARVADALNVFADNALKAATTTPQAFAFQGYPKNFVIYGVVPDYLTKAINGEVSLDEALAAIDADVKAKIAE</sequence>
<accession>A0A0P1GU70</accession>
<dbReference type="RefSeq" id="WP_207382636.1">
    <property type="nucleotide sequence ID" value="NZ_CYSD01000020.1"/>
</dbReference>
<evidence type="ECO:0000256" key="2">
    <source>
        <dbReference type="ARBA" id="ARBA00008520"/>
    </source>
</evidence>
<proteinExistence type="inferred from homology"/>
<name>A0A0P1GU70_9RHOB</name>
<evidence type="ECO:0000256" key="3">
    <source>
        <dbReference type="SAM" id="SignalP"/>
    </source>
</evidence>
<feature type="chain" id="PRO_5006063774" evidence="3">
    <location>
        <begin position="25"/>
        <end position="421"/>
    </location>
</feature>
<evidence type="ECO:0000313" key="5">
    <source>
        <dbReference type="Proteomes" id="UP000052022"/>
    </source>
</evidence>
<reference evidence="4 5" key="1">
    <citation type="submission" date="2015-09" db="EMBL/GenBank/DDBJ databases">
        <authorList>
            <consortium name="Swine Surveillance"/>
        </authorList>
    </citation>
    <scope>NUCLEOTIDE SEQUENCE [LARGE SCALE GENOMIC DNA]</scope>
    <source>
        <strain evidence="4 5">CECT 7557</strain>
    </source>
</reference>
<comment type="similarity">
    <text evidence="2">Belongs to the bacterial solute-binding protein 1 family.</text>
</comment>
<evidence type="ECO:0000256" key="1">
    <source>
        <dbReference type="ARBA" id="ARBA00004418"/>
    </source>
</evidence>
<dbReference type="Pfam" id="PF01547">
    <property type="entry name" value="SBP_bac_1"/>
    <property type="match status" value="1"/>
</dbReference>
<comment type="subcellular location">
    <subcellularLocation>
        <location evidence="1">Periplasm</location>
    </subcellularLocation>
</comment>
<dbReference type="Gene3D" id="3.40.190.10">
    <property type="entry name" value="Periplasmic binding protein-like II"/>
    <property type="match status" value="1"/>
</dbReference>
<dbReference type="STRING" id="928856.SAMN04488049_111126"/>